<sequence length="697" mass="79491">MVVVSGNWVKNVATYSPTNVIDNVVIIESMAAKAILTSRPNSHHFQERTLALDQPVKVGRAVARAKPTANNAIFDCKVLSRHHALLWYENGKFFLQDTKSSNGTFVNNTRLLADNGHHELSSGDIVQFGVDVIENNRKVTHGCIIATIKLYLPDGKEAKASPISDGGTHGMVPLDDLYRLNQIIQEANQREQCLETKLTALQQIVDDTRKSAEESWQAYVGEERLLSRVSALEIQLQRANKNWGEERFREELTRLQEDHEAYQISAKEALDKLHAERLEAIALAEDQERLRISTKQEAFLAIKQFTQAQTELEEVAKRLTEQQLEASEQKIKLEQCIQDLEMKLEAKSAKLLTLQLELQNINALNLPGLKNLGSLVSDTQLDLIYKENDMKCKEDILSENEDSESLMNQTNGLGSHISLTVGPVEEKYEWEEHESEPNADEKNSNDLRNEPQEEVKRVSFKIPEEAEMEQEKEDPSDDNSEDSTERTDAVDSKTLKYQFHAAQSELKRKIETLETIANAHRSKIEELDKALEDEKTLSNDRLAENDVLKQELVLLRQKWKESANENQQQRDRLSALNLELESALEKIRVAALHRELESTTEKMKQTHEQEKVETIAEPNLQTAVVPVDQLAQVEEELVLIKERYAQVSEEKLGLRHDLATLKGQYDAMCNRFYNQFFWYVAPLVVMVLYLLISAMIS</sequence>
<keyword evidence="3" id="KW-1133">Transmembrane helix</keyword>
<evidence type="ECO:0000313" key="6">
    <source>
        <dbReference type="Proteomes" id="UP001153709"/>
    </source>
</evidence>
<dbReference type="InterPro" id="IPR000253">
    <property type="entry name" value="FHA_dom"/>
</dbReference>
<accession>A0A9N9T6E2</accession>
<dbReference type="CDD" id="cd22679">
    <property type="entry name" value="FHA_SLMAP"/>
    <property type="match status" value="1"/>
</dbReference>
<dbReference type="Gene3D" id="2.60.200.20">
    <property type="match status" value="1"/>
</dbReference>
<evidence type="ECO:0000256" key="2">
    <source>
        <dbReference type="SAM" id="MobiDB-lite"/>
    </source>
</evidence>
<name>A0A9N9T6E2_DIABA</name>
<evidence type="ECO:0000256" key="1">
    <source>
        <dbReference type="SAM" id="Coils"/>
    </source>
</evidence>
<dbReference type="InterPro" id="IPR051176">
    <property type="entry name" value="Cent_Immune-Sig_Mod"/>
</dbReference>
<evidence type="ECO:0000256" key="3">
    <source>
        <dbReference type="SAM" id="Phobius"/>
    </source>
</evidence>
<feature type="domain" description="FHA" evidence="4">
    <location>
        <begin position="55"/>
        <end position="111"/>
    </location>
</feature>
<organism evidence="5 6">
    <name type="scientific">Diabrotica balteata</name>
    <name type="common">Banded cucumber beetle</name>
    <dbReference type="NCBI Taxonomy" id="107213"/>
    <lineage>
        <taxon>Eukaryota</taxon>
        <taxon>Metazoa</taxon>
        <taxon>Ecdysozoa</taxon>
        <taxon>Arthropoda</taxon>
        <taxon>Hexapoda</taxon>
        <taxon>Insecta</taxon>
        <taxon>Pterygota</taxon>
        <taxon>Neoptera</taxon>
        <taxon>Endopterygota</taxon>
        <taxon>Coleoptera</taxon>
        <taxon>Polyphaga</taxon>
        <taxon>Cucujiformia</taxon>
        <taxon>Chrysomeloidea</taxon>
        <taxon>Chrysomelidae</taxon>
        <taxon>Galerucinae</taxon>
        <taxon>Diabroticina</taxon>
        <taxon>Diabroticites</taxon>
        <taxon>Diabrotica</taxon>
    </lineage>
</organism>
<proteinExistence type="predicted"/>
<dbReference type="AlphaFoldDB" id="A0A9N9T6E2"/>
<reference evidence="5" key="1">
    <citation type="submission" date="2022-01" db="EMBL/GenBank/DDBJ databases">
        <authorList>
            <person name="King R."/>
        </authorList>
    </citation>
    <scope>NUCLEOTIDE SEQUENCE</scope>
</reference>
<dbReference type="InterPro" id="IPR008984">
    <property type="entry name" value="SMAD_FHA_dom_sf"/>
</dbReference>
<gene>
    <name evidence="5" type="ORF">DIABBA_LOCUS12408</name>
</gene>
<feature type="coiled-coil region" evidence="1">
    <location>
        <begin position="566"/>
        <end position="650"/>
    </location>
</feature>
<keyword evidence="6" id="KW-1185">Reference proteome</keyword>
<feature type="compositionally biased region" description="Basic and acidic residues" evidence="2">
    <location>
        <begin position="435"/>
        <end position="457"/>
    </location>
</feature>
<dbReference type="Proteomes" id="UP001153709">
    <property type="component" value="Chromosome 8"/>
</dbReference>
<feature type="compositionally biased region" description="Basic and acidic residues" evidence="2">
    <location>
        <begin position="483"/>
        <end position="494"/>
    </location>
</feature>
<dbReference type="SUPFAM" id="SSF49879">
    <property type="entry name" value="SMAD/FHA domain"/>
    <property type="match status" value="1"/>
</dbReference>
<dbReference type="EMBL" id="OU898283">
    <property type="protein sequence ID" value="CAG9839664.1"/>
    <property type="molecule type" value="Genomic_DNA"/>
</dbReference>
<dbReference type="PANTHER" id="PTHR15715:SF37">
    <property type="entry name" value="LD47843P"/>
    <property type="match status" value="1"/>
</dbReference>
<feature type="region of interest" description="Disordered" evidence="2">
    <location>
        <begin position="427"/>
        <end position="494"/>
    </location>
</feature>
<feature type="coiled-coil region" evidence="1">
    <location>
        <begin position="302"/>
        <end position="357"/>
    </location>
</feature>
<keyword evidence="3" id="KW-0812">Transmembrane</keyword>
<feature type="transmembrane region" description="Helical" evidence="3">
    <location>
        <begin position="676"/>
        <end position="696"/>
    </location>
</feature>
<dbReference type="SMART" id="SM00240">
    <property type="entry name" value="FHA"/>
    <property type="match status" value="1"/>
</dbReference>
<dbReference type="CDD" id="cd21911">
    <property type="entry name" value="CC1_SLMAP"/>
    <property type="match status" value="1"/>
</dbReference>
<evidence type="ECO:0000259" key="4">
    <source>
        <dbReference type="SMART" id="SM00240"/>
    </source>
</evidence>
<evidence type="ECO:0000313" key="5">
    <source>
        <dbReference type="EMBL" id="CAG9839664.1"/>
    </source>
</evidence>
<keyword evidence="1" id="KW-0175">Coiled coil</keyword>
<dbReference type="Pfam" id="PF00498">
    <property type="entry name" value="FHA"/>
    <property type="match status" value="1"/>
</dbReference>
<dbReference type="OrthoDB" id="687730at2759"/>
<keyword evidence="3" id="KW-0472">Membrane</keyword>
<feature type="compositionally biased region" description="Acidic residues" evidence="2">
    <location>
        <begin position="465"/>
        <end position="482"/>
    </location>
</feature>
<protein>
    <recommendedName>
        <fullName evidence="4">FHA domain-containing protein</fullName>
    </recommendedName>
</protein>
<dbReference type="PANTHER" id="PTHR15715">
    <property type="entry name" value="CENTROSOMAL PROTEIN OF 170 KDA"/>
    <property type="match status" value="1"/>
</dbReference>
<feature type="coiled-coil region" evidence="1">
    <location>
        <begin position="184"/>
        <end position="272"/>
    </location>
</feature>
<feature type="coiled-coil region" evidence="1">
    <location>
        <begin position="510"/>
        <end position="537"/>
    </location>
</feature>